<comment type="cofactor">
    <cofactor evidence="2">
        <name>Mg(2+)</name>
        <dbReference type="ChEBI" id="CHEBI:18420"/>
    </cofactor>
</comment>
<comment type="cofactor">
    <cofactor evidence="1">
        <name>Mn(2+)</name>
        <dbReference type="ChEBI" id="CHEBI:29035"/>
    </cofactor>
</comment>
<dbReference type="Gramene" id="TVU00996">
    <property type="protein sequence ID" value="TVU00996"/>
    <property type="gene ID" value="EJB05_53555"/>
</dbReference>
<dbReference type="SMART" id="SM00332">
    <property type="entry name" value="PP2Cc"/>
    <property type="match status" value="1"/>
</dbReference>
<dbReference type="EC" id="3.1.3.16" evidence="4"/>
<comment type="caution">
    <text evidence="15">The sequence shown here is derived from an EMBL/GenBank/DDBJ whole genome shotgun (WGS) entry which is preliminary data.</text>
</comment>
<dbReference type="GO" id="GO:0004722">
    <property type="term" value="F:protein serine/threonine phosphatase activity"/>
    <property type="evidence" value="ECO:0007669"/>
    <property type="project" value="UniProtKB-EC"/>
</dbReference>
<keyword evidence="8 12" id="KW-0904">Protein phosphatase</keyword>
<dbReference type="PANTHER" id="PTHR47992">
    <property type="entry name" value="PROTEIN PHOSPHATASE"/>
    <property type="match status" value="1"/>
</dbReference>
<gene>
    <name evidence="15" type="ORF">EJB05_53555</name>
</gene>
<dbReference type="CDD" id="cd00143">
    <property type="entry name" value="PP2Cc"/>
    <property type="match status" value="1"/>
</dbReference>
<evidence type="ECO:0000256" key="3">
    <source>
        <dbReference type="ARBA" id="ARBA00006702"/>
    </source>
</evidence>
<dbReference type="OrthoDB" id="10264738at2759"/>
<evidence type="ECO:0000256" key="5">
    <source>
        <dbReference type="ARBA" id="ARBA00022723"/>
    </source>
</evidence>
<comment type="similarity">
    <text evidence="3 12">Belongs to the PP2C family.</text>
</comment>
<accession>A0A5J9SPU8</accession>
<evidence type="ECO:0000313" key="15">
    <source>
        <dbReference type="EMBL" id="TVU00996.1"/>
    </source>
</evidence>
<keyword evidence="9" id="KW-0464">Manganese</keyword>
<feature type="signal peptide" evidence="13">
    <location>
        <begin position="1"/>
        <end position="38"/>
    </location>
</feature>
<reference evidence="15 16" key="1">
    <citation type="journal article" date="2019" name="Sci. Rep.">
        <title>A high-quality genome of Eragrostis curvula grass provides insights into Poaceae evolution and supports new strategies to enhance forage quality.</title>
        <authorList>
            <person name="Carballo J."/>
            <person name="Santos B.A.C.M."/>
            <person name="Zappacosta D."/>
            <person name="Garbus I."/>
            <person name="Selva J.P."/>
            <person name="Gallo C.A."/>
            <person name="Diaz A."/>
            <person name="Albertini E."/>
            <person name="Caccamo M."/>
            <person name="Echenique V."/>
        </authorList>
    </citation>
    <scope>NUCLEOTIDE SEQUENCE [LARGE SCALE GENOMIC DNA]</scope>
    <source>
        <strain evidence="16">cv. Victoria</strain>
        <tissue evidence="15">Leaf</tissue>
    </source>
</reference>
<keyword evidence="16" id="KW-1185">Reference proteome</keyword>
<comment type="catalytic activity">
    <reaction evidence="11">
        <text>O-phospho-L-threonyl-[protein] + H2O = L-threonyl-[protein] + phosphate</text>
        <dbReference type="Rhea" id="RHEA:47004"/>
        <dbReference type="Rhea" id="RHEA-COMP:11060"/>
        <dbReference type="Rhea" id="RHEA-COMP:11605"/>
        <dbReference type="ChEBI" id="CHEBI:15377"/>
        <dbReference type="ChEBI" id="CHEBI:30013"/>
        <dbReference type="ChEBI" id="CHEBI:43474"/>
        <dbReference type="ChEBI" id="CHEBI:61977"/>
        <dbReference type="EC" id="3.1.3.16"/>
    </reaction>
</comment>
<dbReference type="PROSITE" id="PS01032">
    <property type="entry name" value="PPM_1"/>
    <property type="match status" value="1"/>
</dbReference>
<evidence type="ECO:0000256" key="10">
    <source>
        <dbReference type="ARBA" id="ARBA00047761"/>
    </source>
</evidence>
<keyword evidence="7" id="KW-0460">Magnesium</keyword>
<dbReference type="InterPro" id="IPR015655">
    <property type="entry name" value="PP2C"/>
</dbReference>
<name>A0A5J9SPU8_9POAL</name>
<evidence type="ECO:0000256" key="12">
    <source>
        <dbReference type="RuleBase" id="RU003465"/>
    </source>
</evidence>
<evidence type="ECO:0000256" key="9">
    <source>
        <dbReference type="ARBA" id="ARBA00023211"/>
    </source>
</evidence>
<evidence type="ECO:0000256" key="1">
    <source>
        <dbReference type="ARBA" id="ARBA00001936"/>
    </source>
</evidence>
<dbReference type="PROSITE" id="PS51746">
    <property type="entry name" value="PPM_2"/>
    <property type="match status" value="1"/>
</dbReference>
<sequence length="447" mass="47062">MLHGARFLRSAAAALSRLAHALLCRALLLITMSTGGLCYSPSAAVQIPASPWQQHARTTAKSTKVHPAAAAALTVVEDHKPAANGGGKDHQLLPLVLAAPPPVFGKREEKKAARGISRPPRLVIPPQLGAAGVDPFGAAADRETDVATEVEVRGEGFCLASRRGVRHAMEDGYGVVASNNNDDNGQGSQMAFYGVYDGHGGRAAVDFIADKLGKNVVAAALEKGNEDEVMAAIQSAYLTTDSEFLSQVSKLVLHVTDGDRVLSLAVLLLAPCMLYQHLGVRGGACAATAVVKDGELYVANVGDCRAVLGSHGGVATALTSDHTAGREDERCRIESSGGYVSCGSSGVWRVQDCLAVTRAFGDASMKPWVTAHPDLSRRRITPECSFLVLASDGLWNKVSCQEAVDVVSSAVEATTAPCKELVAMARSRGSRDDITVMVVDLQRFLQR</sequence>
<evidence type="ECO:0000313" key="16">
    <source>
        <dbReference type="Proteomes" id="UP000324897"/>
    </source>
</evidence>
<keyword evidence="13" id="KW-0732">Signal</keyword>
<proteinExistence type="inferred from homology"/>
<evidence type="ECO:0000256" key="2">
    <source>
        <dbReference type="ARBA" id="ARBA00001946"/>
    </source>
</evidence>
<dbReference type="AlphaFoldDB" id="A0A5J9SPU8"/>
<keyword evidence="5" id="KW-0479">Metal-binding</keyword>
<dbReference type="InterPro" id="IPR036457">
    <property type="entry name" value="PPM-type-like_dom_sf"/>
</dbReference>
<evidence type="ECO:0000256" key="8">
    <source>
        <dbReference type="ARBA" id="ARBA00022912"/>
    </source>
</evidence>
<dbReference type="EMBL" id="RWGY01000509">
    <property type="protein sequence ID" value="TVU00996.1"/>
    <property type="molecule type" value="Genomic_DNA"/>
</dbReference>
<evidence type="ECO:0000256" key="13">
    <source>
        <dbReference type="SAM" id="SignalP"/>
    </source>
</evidence>
<dbReference type="InterPro" id="IPR000222">
    <property type="entry name" value="PP2C_BS"/>
</dbReference>
<evidence type="ECO:0000256" key="7">
    <source>
        <dbReference type="ARBA" id="ARBA00022842"/>
    </source>
</evidence>
<comment type="catalytic activity">
    <reaction evidence="10">
        <text>O-phospho-L-seryl-[protein] + H2O = L-seryl-[protein] + phosphate</text>
        <dbReference type="Rhea" id="RHEA:20629"/>
        <dbReference type="Rhea" id="RHEA-COMP:9863"/>
        <dbReference type="Rhea" id="RHEA-COMP:11604"/>
        <dbReference type="ChEBI" id="CHEBI:15377"/>
        <dbReference type="ChEBI" id="CHEBI:29999"/>
        <dbReference type="ChEBI" id="CHEBI:43474"/>
        <dbReference type="ChEBI" id="CHEBI:83421"/>
        <dbReference type="EC" id="3.1.3.16"/>
    </reaction>
</comment>
<dbReference type="Proteomes" id="UP000324897">
    <property type="component" value="Unassembled WGS sequence"/>
</dbReference>
<organism evidence="15 16">
    <name type="scientific">Eragrostis curvula</name>
    <name type="common">weeping love grass</name>
    <dbReference type="NCBI Taxonomy" id="38414"/>
    <lineage>
        <taxon>Eukaryota</taxon>
        <taxon>Viridiplantae</taxon>
        <taxon>Streptophyta</taxon>
        <taxon>Embryophyta</taxon>
        <taxon>Tracheophyta</taxon>
        <taxon>Spermatophyta</taxon>
        <taxon>Magnoliopsida</taxon>
        <taxon>Liliopsida</taxon>
        <taxon>Poales</taxon>
        <taxon>Poaceae</taxon>
        <taxon>PACMAD clade</taxon>
        <taxon>Chloridoideae</taxon>
        <taxon>Eragrostideae</taxon>
        <taxon>Eragrostidinae</taxon>
        <taxon>Eragrostis</taxon>
    </lineage>
</organism>
<dbReference type="Pfam" id="PF00481">
    <property type="entry name" value="PP2C"/>
    <property type="match status" value="1"/>
</dbReference>
<feature type="chain" id="PRO_5023833042" description="protein-serine/threonine phosphatase" evidence="13">
    <location>
        <begin position="39"/>
        <end position="447"/>
    </location>
</feature>
<feature type="domain" description="PPM-type phosphatase" evidence="14">
    <location>
        <begin position="156"/>
        <end position="441"/>
    </location>
</feature>
<keyword evidence="6 12" id="KW-0378">Hydrolase</keyword>
<evidence type="ECO:0000259" key="14">
    <source>
        <dbReference type="PROSITE" id="PS51746"/>
    </source>
</evidence>
<evidence type="ECO:0000256" key="4">
    <source>
        <dbReference type="ARBA" id="ARBA00013081"/>
    </source>
</evidence>
<evidence type="ECO:0000256" key="11">
    <source>
        <dbReference type="ARBA" id="ARBA00048336"/>
    </source>
</evidence>
<evidence type="ECO:0000256" key="6">
    <source>
        <dbReference type="ARBA" id="ARBA00022801"/>
    </source>
</evidence>
<dbReference type="InterPro" id="IPR001932">
    <property type="entry name" value="PPM-type_phosphatase-like_dom"/>
</dbReference>
<dbReference type="SUPFAM" id="SSF81606">
    <property type="entry name" value="PP2C-like"/>
    <property type="match status" value="1"/>
</dbReference>
<protein>
    <recommendedName>
        <fullName evidence="4">protein-serine/threonine phosphatase</fullName>
        <ecNumber evidence="4">3.1.3.16</ecNumber>
    </recommendedName>
</protein>
<dbReference type="GO" id="GO:0046872">
    <property type="term" value="F:metal ion binding"/>
    <property type="evidence" value="ECO:0007669"/>
    <property type="project" value="UniProtKB-KW"/>
</dbReference>
<feature type="non-terminal residue" evidence="15">
    <location>
        <position position="1"/>
    </location>
</feature>
<dbReference type="Gene3D" id="3.60.40.10">
    <property type="entry name" value="PPM-type phosphatase domain"/>
    <property type="match status" value="1"/>
</dbReference>